<evidence type="ECO:0000256" key="3">
    <source>
        <dbReference type="ARBA" id="ARBA00022452"/>
    </source>
</evidence>
<keyword evidence="6 8" id="KW-0472">Membrane</keyword>
<evidence type="ECO:0000256" key="1">
    <source>
        <dbReference type="ARBA" id="ARBA00004571"/>
    </source>
</evidence>
<evidence type="ECO:0000256" key="5">
    <source>
        <dbReference type="ARBA" id="ARBA00023077"/>
    </source>
</evidence>
<evidence type="ECO:0000259" key="12">
    <source>
        <dbReference type="Pfam" id="PF07715"/>
    </source>
</evidence>
<protein>
    <submittedName>
        <fullName evidence="13">TonB-dependent receptor</fullName>
    </submittedName>
</protein>
<comment type="subcellular location">
    <subcellularLocation>
        <location evidence="1 8">Cell outer membrane</location>
        <topology evidence="1 8">Multi-pass membrane protein</topology>
    </subcellularLocation>
</comment>
<sequence>MNYKRYSLLALAVCTSLSINARETNKLIDTNDIERLVVTGSRMQESLDEVPASVSIIDNKTITQDLLTSPELQTMLALHVPGMGAANTGTNTNSGQTLRGRNALVMIDGVPQSTPLRNGKLGIRSLDPSVIERIEVIKGATSIYGNGAAGGIINYITKTASSKKALSGRVAISSNFSAVKLEDSFGRRIESAIDGTLGKFDYVISVVSDENGVIRDADGDILGLTYGLSNFKSDNFFTKFNYYLDDLRSLQFSYNYFEGQQRNDLIAVEGNVNTGIKSHAIENTNNIDLPGDPQGPRGNHNVKLQYRDMEIFNNTDFTADAYWQKIENVFFYHEKFKDESLGFTGGQSMITSDKTGLRLNFNTTFDLDNLETTLIYGIDILNDTTAQPLVDGRMWTPEMDMDNIAGYLQAKLIFTENWVVKAGIRQESIEIDVDDYSTLMICKPGKNCTVPVAVSGGTLKYDATTYNLGLRYSNNELFSPFISYSEGFDIANIGSLLRNAKFAKLDMLDTEAAIVKNSEIGFSSDYENAHFEVAAFYSTNNYGGNMIEDIATGTYRLARVPQKIWGYEAALNLTLNDDLDVGISYSWSEGKNKESNTYLDGGSINPPKITAYANYQASENLHLAINYLGVQSRNRFQAINGKYSGRTAPVSSYNVVNASASYQVNNAIKLSLGIENLFNNDYFSHIAQSHTFSGWNVKGKGRSANVGLAYSF</sequence>
<dbReference type="PROSITE" id="PS52016">
    <property type="entry name" value="TONB_DEPENDENT_REC_3"/>
    <property type="match status" value="1"/>
</dbReference>
<evidence type="ECO:0000256" key="9">
    <source>
        <dbReference type="RuleBase" id="RU003357"/>
    </source>
</evidence>
<comment type="similarity">
    <text evidence="8 9">Belongs to the TonB-dependent receptor family.</text>
</comment>
<proteinExistence type="inferred from homology"/>
<name>A0ABQ6GYW9_9GAMM</name>
<evidence type="ECO:0000256" key="7">
    <source>
        <dbReference type="ARBA" id="ARBA00023237"/>
    </source>
</evidence>
<reference evidence="13 14" key="1">
    <citation type="submission" date="2023-03" db="EMBL/GenBank/DDBJ databases">
        <title>Draft genome sequence of Thalassotalea insulae KCTC 62186T.</title>
        <authorList>
            <person name="Sawabe T."/>
        </authorList>
    </citation>
    <scope>NUCLEOTIDE SEQUENCE [LARGE SCALE GENOMIC DNA]</scope>
    <source>
        <strain evidence="13 14">KCTC 62186</strain>
    </source>
</reference>
<keyword evidence="14" id="KW-1185">Reference proteome</keyword>
<dbReference type="RefSeq" id="WP_284245890.1">
    <property type="nucleotide sequence ID" value="NZ_BSST01000001.1"/>
</dbReference>
<keyword evidence="2 8" id="KW-0813">Transport</keyword>
<dbReference type="InterPro" id="IPR000531">
    <property type="entry name" value="Beta-barrel_TonB"/>
</dbReference>
<dbReference type="PANTHER" id="PTHR30069:SF42">
    <property type="entry name" value="FERRIC AEROBACTIN RECEPTOR"/>
    <property type="match status" value="1"/>
</dbReference>
<feature type="domain" description="TonB-dependent receptor-like beta-barrel" evidence="11">
    <location>
        <begin position="242"/>
        <end position="677"/>
    </location>
</feature>
<dbReference type="InterPro" id="IPR036942">
    <property type="entry name" value="Beta-barrel_TonB_sf"/>
</dbReference>
<dbReference type="Gene3D" id="2.170.130.10">
    <property type="entry name" value="TonB-dependent receptor, plug domain"/>
    <property type="match status" value="1"/>
</dbReference>
<evidence type="ECO:0000256" key="10">
    <source>
        <dbReference type="SAM" id="SignalP"/>
    </source>
</evidence>
<feature type="chain" id="PRO_5045554542" evidence="10">
    <location>
        <begin position="22"/>
        <end position="712"/>
    </location>
</feature>
<keyword evidence="10" id="KW-0732">Signal</keyword>
<dbReference type="Pfam" id="PF07715">
    <property type="entry name" value="Plug"/>
    <property type="match status" value="1"/>
</dbReference>
<organism evidence="13 14">
    <name type="scientific">Thalassotalea insulae</name>
    <dbReference type="NCBI Taxonomy" id="2056778"/>
    <lineage>
        <taxon>Bacteria</taxon>
        <taxon>Pseudomonadati</taxon>
        <taxon>Pseudomonadota</taxon>
        <taxon>Gammaproteobacteria</taxon>
        <taxon>Alteromonadales</taxon>
        <taxon>Colwelliaceae</taxon>
        <taxon>Thalassotalea</taxon>
    </lineage>
</organism>
<evidence type="ECO:0000259" key="11">
    <source>
        <dbReference type="Pfam" id="PF00593"/>
    </source>
</evidence>
<keyword evidence="5 9" id="KW-0798">TonB box</keyword>
<dbReference type="Proteomes" id="UP001157186">
    <property type="component" value="Unassembled WGS sequence"/>
</dbReference>
<dbReference type="EMBL" id="BSST01000001">
    <property type="protein sequence ID" value="GLX79940.1"/>
    <property type="molecule type" value="Genomic_DNA"/>
</dbReference>
<evidence type="ECO:0000256" key="2">
    <source>
        <dbReference type="ARBA" id="ARBA00022448"/>
    </source>
</evidence>
<dbReference type="InterPro" id="IPR037066">
    <property type="entry name" value="Plug_dom_sf"/>
</dbReference>
<comment type="caution">
    <text evidence="13">The sequence shown here is derived from an EMBL/GenBank/DDBJ whole genome shotgun (WGS) entry which is preliminary data.</text>
</comment>
<feature type="domain" description="TonB-dependent receptor plug" evidence="12">
    <location>
        <begin position="47"/>
        <end position="152"/>
    </location>
</feature>
<evidence type="ECO:0000256" key="8">
    <source>
        <dbReference type="PROSITE-ProRule" id="PRU01360"/>
    </source>
</evidence>
<keyword evidence="7 8" id="KW-0998">Cell outer membrane</keyword>
<dbReference type="CDD" id="cd01347">
    <property type="entry name" value="ligand_gated_channel"/>
    <property type="match status" value="1"/>
</dbReference>
<accession>A0ABQ6GYW9</accession>
<evidence type="ECO:0000313" key="14">
    <source>
        <dbReference type="Proteomes" id="UP001157186"/>
    </source>
</evidence>
<dbReference type="Gene3D" id="2.40.170.20">
    <property type="entry name" value="TonB-dependent receptor, beta-barrel domain"/>
    <property type="match status" value="1"/>
</dbReference>
<dbReference type="Pfam" id="PF00593">
    <property type="entry name" value="TonB_dep_Rec_b-barrel"/>
    <property type="match status" value="1"/>
</dbReference>
<evidence type="ECO:0000313" key="13">
    <source>
        <dbReference type="EMBL" id="GLX79940.1"/>
    </source>
</evidence>
<gene>
    <name evidence="13" type="ORF">tinsulaeT_32800</name>
</gene>
<keyword evidence="3 8" id="KW-1134">Transmembrane beta strand</keyword>
<dbReference type="InterPro" id="IPR012910">
    <property type="entry name" value="Plug_dom"/>
</dbReference>
<feature type="signal peptide" evidence="10">
    <location>
        <begin position="1"/>
        <end position="21"/>
    </location>
</feature>
<dbReference type="InterPro" id="IPR039426">
    <property type="entry name" value="TonB-dep_rcpt-like"/>
</dbReference>
<evidence type="ECO:0000256" key="4">
    <source>
        <dbReference type="ARBA" id="ARBA00022692"/>
    </source>
</evidence>
<keyword evidence="13" id="KW-0675">Receptor</keyword>
<evidence type="ECO:0000256" key="6">
    <source>
        <dbReference type="ARBA" id="ARBA00023136"/>
    </source>
</evidence>
<keyword evidence="4 8" id="KW-0812">Transmembrane</keyword>
<dbReference type="PANTHER" id="PTHR30069">
    <property type="entry name" value="TONB-DEPENDENT OUTER MEMBRANE RECEPTOR"/>
    <property type="match status" value="1"/>
</dbReference>
<dbReference type="SUPFAM" id="SSF56935">
    <property type="entry name" value="Porins"/>
    <property type="match status" value="1"/>
</dbReference>